<dbReference type="RefSeq" id="WP_341849743.1">
    <property type="nucleotide sequence ID" value="NZ_JAAOYO010000001.1"/>
</dbReference>
<feature type="transmembrane region" description="Helical" evidence="9">
    <location>
        <begin position="63"/>
        <end position="84"/>
    </location>
</feature>
<protein>
    <submittedName>
        <fullName evidence="11">PurR-regulated permease PerM</fullName>
    </submittedName>
</protein>
<dbReference type="Proteomes" id="UP001318300">
    <property type="component" value="Unassembled WGS sequence"/>
</dbReference>
<evidence type="ECO:0000256" key="10">
    <source>
        <dbReference type="SAM" id="SignalP"/>
    </source>
</evidence>
<feature type="compositionally biased region" description="Low complexity" evidence="8">
    <location>
        <begin position="28"/>
        <end position="47"/>
    </location>
</feature>
<feature type="transmembrane region" description="Helical" evidence="9">
    <location>
        <begin position="123"/>
        <end position="144"/>
    </location>
</feature>
<comment type="caution">
    <text evidence="11">The sequence shown here is derived from an EMBL/GenBank/DDBJ whole genome shotgun (WGS) entry which is preliminary data.</text>
</comment>
<comment type="similarity">
    <text evidence="2">Belongs to the autoinducer-2 exporter (AI-2E) (TC 2.A.86) family.</text>
</comment>
<feature type="transmembrane region" description="Helical" evidence="9">
    <location>
        <begin position="306"/>
        <end position="334"/>
    </location>
</feature>
<keyword evidence="6 9" id="KW-1133">Transmembrane helix</keyword>
<evidence type="ECO:0000256" key="3">
    <source>
        <dbReference type="ARBA" id="ARBA00022448"/>
    </source>
</evidence>
<reference evidence="11 12" key="1">
    <citation type="submission" date="2020-03" db="EMBL/GenBank/DDBJ databases">
        <title>Above-ground endophytic microbial communities from plants in different locations in the United States.</title>
        <authorList>
            <person name="Frank C."/>
        </authorList>
    </citation>
    <scope>NUCLEOTIDE SEQUENCE [LARGE SCALE GENOMIC DNA]</scope>
    <source>
        <strain evidence="11 12">WW7</strain>
    </source>
</reference>
<comment type="subcellular location">
    <subcellularLocation>
        <location evidence="1">Cell membrane</location>
        <topology evidence="1">Multi-pass membrane protein</topology>
    </subcellularLocation>
</comment>
<evidence type="ECO:0000256" key="7">
    <source>
        <dbReference type="ARBA" id="ARBA00023136"/>
    </source>
</evidence>
<name>A0ABX0T738_9MICO</name>
<accession>A0ABX0T738</accession>
<dbReference type="Pfam" id="PF01594">
    <property type="entry name" value="AI-2E_transport"/>
    <property type="match status" value="1"/>
</dbReference>
<feature type="transmembrane region" description="Helical" evidence="9">
    <location>
        <begin position="271"/>
        <end position="300"/>
    </location>
</feature>
<evidence type="ECO:0000256" key="1">
    <source>
        <dbReference type="ARBA" id="ARBA00004651"/>
    </source>
</evidence>
<keyword evidence="10" id="KW-0732">Signal</keyword>
<feature type="transmembrane region" description="Helical" evidence="9">
    <location>
        <begin position="198"/>
        <end position="223"/>
    </location>
</feature>
<dbReference type="PANTHER" id="PTHR21716">
    <property type="entry name" value="TRANSMEMBRANE PROTEIN"/>
    <property type="match status" value="1"/>
</dbReference>
<dbReference type="PANTHER" id="PTHR21716:SF53">
    <property type="entry name" value="PERMEASE PERM-RELATED"/>
    <property type="match status" value="1"/>
</dbReference>
<evidence type="ECO:0000256" key="4">
    <source>
        <dbReference type="ARBA" id="ARBA00022475"/>
    </source>
</evidence>
<dbReference type="InterPro" id="IPR002549">
    <property type="entry name" value="AI-2E-like"/>
</dbReference>
<feature type="transmembrane region" description="Helical" evidence="9">
    <location>
        <begin position="355"/>
        <end position="388"/>
    </location>
</feature>
<feature type="chain" id="PRO_5046639230" evidence="10">
    <location>
        <begin position="29"/>
        <end position="414"/>
    </location>
</feature>
<evidence type="ECO:0000256" key="5">
    <source>
        <dbReference type="ARBA" id="ARBA00022692"/>
    </source>
</evidence>
<keyword evidence="3" id="KW-0813">Transport</keyword>
<keyword evidence="5 9" id="KW-0812">Transmembrane</keyword>
<evidence type="ECO:0000313" key="11">
    <source>
        <dbReference type="EMBL" id="NII40003.1"/>
    </source>
</evidence>
<dbReference type="EMBL" id="JAAOYO010000001">
    <property type="protein sequence ID" value="NII40003.1"/>
    <property type="molecule type" value="Genomic_DNA"/>
</dbReference>
<organism evidence="11 12">
    <name type="scientific">Curtobacterium salicis</name>
    <dbReference type="NCBI Taxonomy" id="1779862"/>
    <lineage>
        <taxon>Bacteria</taxon>
        <taxon>Bacillati</taxon>
        <taxon>Actinomycetota</taxon>
        <taxon>Actinomycetes</taxon>
        <taxon>Micrococcales</taxon>
        <taxon>Microbacteriaceae</taxon>
        <taxon>Curtobacterium</taxon>
    </lineage>
</organism>
<evidence type="ECO:0000256" key="9">
    <source>
        <dbReference type="SAM" id="Phobius"/>
    </source>
</evidence>
<keyword evidence="7 9" id="KW-0472">Membrane</keyword>
<keyword evidence="12" id="KW-1185">Reference proteome</keyword>
<evidence type="ECO:0000256" key="8">
    <source>
        <dbReference type="SAM" id="MobiDB-lite"/>
    </source>
</evidence>
<feature type="signal peptide" evidence="10">
    <location>
        <begin position="1"/>
        <end position="28"/>
    </location>
</feature>
<evidence type="ECO:0000313" key="12">
    <source>
        <dbReference type="Proteomes" id="UP001318300"/>
    </source>
</evidence>
<feature type="region of interest" description="Disordered" evidence="8">
    <location>
        <begin position="28"/>
        <end position="51"/>
    </location>
</feature>
<keyword evidence="4" id="KW-1003">Cell membrane</keyword>
<sequence>MTRPPAAARLRRRAALIVRSVMPFLRHASSSTTPAGSSTPHPTTTPGAFPGRRSPWSDGFGRLAVRCFQVIGVLLVLGVLVTALSQVGVVTIPVLLALIIASAMYPMAGWLRRHGVPSLAATLVCFVAVLAVLTAIGWLLVAAVSQQMPALRESAVDGLQQLHDRVEHLPVTITDRQIDQFVDTVVGFVTSSRFGAGALAGLSALTSFVTGTVLTAVILFFFVKDGPALWEFLLRPFTGASYERARRIGDRVVSTLGGYVRGKAAIATFDGFAIGTALLLLGVPLAVPLAVVAFVTSFIPMIGAPIIGLLAALVTLVTLGPWQAVAVVVIVVVVNQVEGNFLQPVLMGRSLQLHGLVVLVALTAGTVVAGVTGAIVAVPLVAAVWGVVQVWNGEDRPAEAWRQKRRETVAVGSD</sequence>
<evidence type="ECO:0000256" key="6">
    <source>
        <dbReference type="ARBA" id="ARBA00022989"/>
    </source>
</evidence>
<feature type="transmembrane region" description="Helical" evidence="9">
    <location>
        <begin position="90"/>
        <end position="111"/>
    </location>
</feature>
<evidence type="ECO:0000256" key="2">
    <source>
        <dbReference type="ARBA" id="ARBA00009773"/>
    </source>
</evidence>
<gene>
    <name evidence="11" type="ORF">E9228_000622</name>
</gene>
<proteinExistence type="inferred from homology"/>